<evidence type="ECO:0000313" key="2">
    <source>
        <dbReference type="EMBL" id="ARF57048.1"/>
    </source>
</evidence>
<name>A0A1V0TW85_9ACTN</name>
<accession>A0A1V0TW85</accession>
<organism evidence="2 3">
    <name type="scientific">Streptomyces gilvosporeus</name>
    <dbReference type="NCBI Taxonomy" id="553510"/>
    <lineage>
        <taxon>Bacteria</taxon>
        <taxon>Bacillati</taxon>
        <taxon>Actinomycetota</taxon>
        <taxon>Actinomycetes</taxon>
        <taxon>Kitasatosporales</taxon>
        <taxon>Streptomycetaceae</taxon>
        <taxon>Streptomyces</taxon>
    </lineage>
</organism>
<sequence length="99" mass="10814">MARMVRISRSRYAGSSFPSARARKKLFRSWTVEISVPALQRVDGLYSVRSVGPADPELGRHSDQFSPGIAQRVSSAGRRQTRWGAPGSTSRRNAGGVLV</sequence>
<reference evidence="2 3" key="1">
    <citation type="submission" date="2017-04" db="EMBL/GenBank/DDBJ databases">
        <title>Complete Genome Sequence of Streptomyces gilvosporeus F607, a Capable Producer of Natamycin.</title>
        <authorList>
            <person name="Zong G."/>
            <person name="Zhong C."/>
            <person name="Fu J."/>
            <person name="Qin R."/>
            <person name="Cao G."/>
        </authorList>
    </citation>
    <scope>NUCLEOTIDE SEQUENCE [LARGE SCALE GENOMIC DNA]</scope>
    <source>
        <strain evidence="2 3">F607</strain>
    </source>
</reference>
<protein>
    <submittedName>
        <fullName evidence="2">Uncharacterized protein</fullName>
    </submittedName>
</protein>
<dbReference type="KEGG" id="sgv:B1H19_25315"/>
<dbReference type="EMBL" id="CP020569">
    <property type="protein sequence ID" value="ARF57048.1"/>
    <property type="molecule type" value="Genomic_DNA"/>
</dbReference>
<gene>
    <name evidence="2" type="ORF">B1H19_25315</name>
</gene>
<evidence type="ECO:0000256" key="1">
    <source>
        <dbReference type="SAM" id="MobiDB-lite"/>
    </source>
</evidence>
<keyword evidence="3" id="KW-1185">Reference proteome</keyword>
<dbReference type="AlphaFoldDB" id="A0A1V0TW85"/>
<dbReference type="Proteomes" id="UP000192726">
    <property type="component" value="Chromosome"/>
</dbReference>
<feature type="region of interest" description="Disordered" evidence="1">
    <location>
        <begin position="72"/>
        <end position="99"/>
    </location>
</feature>
<proteinExistence type="predicted"/>
<evidence type="ECO:0000313" key="3">
    <source>
        <dbReference type="Proteomes" id="UP000192726"/>
    </source>
</evidence>